<dbReference type="PANTHER" id="PTHR30461">
    <property type="entry name" value="DNA-INVERTASE FROM LAMBDOID PROPHAGE"/>
    <property type="match status" value="1"/>
</dbReference>
<dbReference type="Proteomes" id="UP000549971">
    <property type="component" value="Unassembled WGS sequence"/>
</dbReference>
<dbReference type="Pfam" id="PF07508">
    <property type="entry name" value="Recombinase"/>
    <property type="match status" value="1"/>
</dbReference>
<feature type="domain" description="Resolvase/invertase-type recombinase catalytic" evidence="1">
    <location>
        <begin position="8"/>
        <end position="156"/>
    </location>
</feature>
<keyword evidence="4" id="KW-1185">Reference proteome</keyword>
<gene>
    <name evidence="3" type="ORF">HDA39_004194</name>
</gene>
<reference evidence="3 4" key="1">
    <citation type="submission" date="2020-08" db="EMBL/GenBank/DDBJ databases">
        <title>Sequencing the genomes of 1000 actinobacteria strains.</title>
        <authorList>
            <person name="Klenk H.-P."/>
        </authorList>
    </citation>
    <scope>NUCLEOTIDE SEQUENCE [LARGE SCALE GENOMIC DNA]</scope>
    <source>
        <strain evidence="3 4">DSM 28967</strain>
    </source>
</reference>
<name>A0A7W9J958_9ACTN</name>
<dbReference type="Pfam" id="PF00239">
    <property type="entry name" value="Resolvase"/>
    <property type="match status" value="1"/>
</dbReference>
<dbReference type="PANTHER" id="PTHR30461:SF23">
    <property type="entry name" value="DNA RECOMBINASE-RELATED"/>
    <property type="match status" value="1"/>
</dbReference>
<dbReference type="GO" id="GO:0003677">
    <property type="term" value="F:DNA binding"/>
    <property type="evidence" value="ECO:0007669"/>
    <property type="project" value="InterPro"/>
</dbReference>
<evidence type="ECO:0000259" key="2">
    <source>
        <dbReference type="PROSITE" id="PS51737"/>
    </source>
</evidence>
<evidence type="ECO:0000313" key="3">
    <source>
        <dbReference type="EMBL" id="MBB5837460.1"/>
    </source>
</evidence>
<dbReference type="PROSITE" id="PS51737">
    <property type="entry name" value="RECOMBINASE_DNA_BIND"/>
    <property type="match status" value="1"/>
</dbReference>
<evidence type="ECO:0000313" key="4">
    <source>
        <dbReference type="Proteomes" id="UP000549971"/>
    </source>
</evidence>
<dbReference type="PROSITE" id="PS51736">
    <property type="entry name" value="RECOMBINASES_3"/>
    <property type="match status" value="1"/>
</dbReference>
<dbReference type="InterPro" id="IPR050639">
    <property type="entry name" value="SSR_resolvase"/>
</dbReference>
<evidence type="ECO:0000259" key="1">
    <source>
        <dbReference type="PROSITE" id="PS51736"/>
    </source>
</evidence>
<dbReference type="AlphaFoldDB" id="A0A7W9J958"/>
<sequence length="460" mass="51073">MTLKLSRRAALYLRISLDATGEMLAIDRQREDCRRICDERGWTIVGEYVDNSVSASDARKKRPGYDALINAYDAGAFDALVCYDLDRLTRQPRQLEDWIDRAKTGQLLIVTANGEADLSTDGGMLFARIKLAVARGEVDRKSARQKRALQQRADMGRPPLGVRLTGYTTAGEVIESEAVIIRRIFRDFGHGESLKGIATRFESEEIKTRRGGRWSSSSIASILRNPRYAGLAIYRGEVTGKPGNWEPLVSEDQFALVQARLADPRRKTNKVGTHRRHLGSGLFLCCDCGSRIYAWSGNRYRCPNACLVRSIAPVDAYLNSVIKARLGLTDVLARMRRAPVESAAPLEAEAKALRARLGRIESDYDAGHIDGRRYAVATEKVRIEIQDIERRLAAVSGNAPLVELLNKPDPAAAFDDLKLMAQRTVLESLMTVILRPGRHGSRKFDPVTVPILWNGATALA</sequence>
<accession>A0A7W9J958</accession>
<dbReference type="EMBL" id="JACHMY010000001">
    <property type="protein sequence ID" value="MBB5837460.1"/>
    <property type="molecule type" value="Genomic_DNA"/>
</dbReference>
<dbReference type="Gene3D" id="3.40.50.1390">
    <property type="entry name" value="Resolvase, N-terminal catalytic domain"/>
    <property type="match status" value="1"/>
</dbReference>
<dbReference type="CDD" id="cd00338">
    <property type="entry name" value="Ser_Recombinase"/>
    <property type="match status" value="1"/>
</dbReference>
<protein>
    <submittedName>
        <fullName evidence="3">DNA invertase Pin-like site-specific DNA recombinase</fullName>
    </submittedName>
</protein>
<dbReference type="Gene3D" id="3.90.1750.20">
    <property type="entry name" value="Putative Large Serine Recombinase, Chain B, Domain 2"/>
    <property type="match status" value="1"/>
</dbReference>
<dbReference type="InterPro" id="IPR038109">
    <property type="entry name" value="DNA_bind_recomb_sf"/>
</dbReference>
<dbReference type="SMART" id="SM00857">
    <property type="entry name" value="Resolvase"/>
    <property type="match status" value="1"/>
</dbReference>
<dbReference type="InterPro" id="IPR011109">
    <property type="entry name" value="DNA_bind_recombinase_dom"/>
</dbReference>
<dbReference type="InterPro" id="IPR036162">
    <property type="entry name" value="Resolvase-like_N_sf"/>
</dbReference>
<proteinExistence type="predicted"/>
<dbReference type="GO" id="GO:0000150">
    <property type="term" value="F:DNA strand exchange activity"/>
    <property type="evidence" value="ECO:0007669"/>
    <property type="project" value="InterPro"/>
</dbReference>
<dbReference type="InterPro" id="IPR006119">
    <property type="entry name" value="Resolv_N"/>
</dbReference>
<feature type="domain" description="Recombinase" evidence="2">
    <location>
        <begin position="159"/>
        <end position="267"/>
    </location>
</feature>
<dbReference type="SUPFAM" id="SSF53041">
    <property type="entry name" value="Resolvase-like"/>
    <property type="match status" value="1"/>
</dbReference>
<organism evidence="3 4">
    <name type="scientific">Kribbella italica</name>
    <dbReference type="NCBI Taxonomy" id="1540520"/>
    <lineage>
        <taxon>Bacteria</taxon>
        <taxon>Bacillati</taxon>
        <taxon>Actinomycetota</taxon>
        <taxon>Actinomycetes</taxon>
        <taxon>Propionibacteriales</taxon>
        <taxon>Kribbellaceae</taxon>
        <taxon>Kribbella</taxon>
    </lineage>
</organism>
<dbReference type="RefSeq" id="WP_184797502.1">
    <property type="nucleotide sequence ID" value="NZ_JACHMY010000001.1"/>
</dbReference>
<comment type="caution">
    <text evidence="3">The sequence shown here is derived from an EMBL/GenBank/DDBJ whole genome shotgun (WGS) entry which is preliminary data.</text>
</comment>